<proteinExistence type="predicted"/>
<feature type="transmembrane region" description="Helical" evidence="1">
    <location>
        <begin position="12"/>
        <end position="32"/>
    </location>
</feature>
<keyword evidence="1" id="KW-1133">Transmembrane helix</keyword>
<keyword evidence="1" id="KW-0812">Transmembrane</keyword>
<feature type="transmembrane region" description="Helical" evidence="1">
    <location>
        <begin position="38"/>
        <end position="56"/>
    </location>
</feature>
<gene>
    <name evidence="2" type="ORF">BN000_04770</name>
</gene>
<protein>
    <submittedName>
        <fullName evidence="2">Uncharacterized protein</fullName>
    </submittedName>
</protein>
<keyword evidence="1" id="KW-0472">Membrane</keyword>
<evidence type="ECO:0000256" key="1">
    <source>
        <dbReference type="SAM" id="Phobius"/>
    </source>
</evidence>
<accession>A0A0U1P3M4</accession>
<sequence length="153" mass="18326">MENTRIYRTSWRIIISFMGVGILFFLMCILAIPTGISFPLILGFLFSFTAIFLGLYDWKNRRKGKGYYWDEEGVVVNFKGNKVYWNEIEKIEFLNRRGKTTVIYPRYNCQETIMKRHKKYVPAKGYAIVWFDIEDPNEFHSKLIRAWNRKKSL</sequence>
<dbReference type="STRING" id="1499688.BN000_04770"/>
<dbReference type="OrthoDB" id="2456044at2"/>
<reference evidence="3" key="1">
    <citation type="submission" date="2015-05" db="EMBL/GenBank/DDBJ databases">
        <authorList>
            <person name="Urmite Genomes"/>
        </authorList>
    </citation>
    <scope>NUCLEOTIDE SEQUENCE [LARGE SCALE GENOMIC DNA]</scope>
    <source>
        <strain evidence="3">LF1</strain>
    </source>
</reference>
<dbReference type="AlphaFoldDB" id="A0A0U1P3M4"/>
<organism evidence="2 3">
    <name type="scientific">Neobacillus massiliamazoniensis</name>
    <dbReference type="NCBI Taxonomy" id="1499688"/>
    <lineage>
        <taxon>Bacteria</taxon>
        <taxon>Bacillati</taxon>
        <taxon>Bacillota</taxon>
        <taxon>Bacilli</taxon>
        <taxon>Bacillales</taxon>
        <taxon>Bacillaceae</taxon>
        <taxon>Neobacillus</taxon>
    </lineage>
</organism>
<dbReference type="RefSeq" id="WP_090638943.1">
    <property type="nucleotide sequence ID" value="NZ_CVRB01000005.1"/>
</dbReference>
<name>A0A0U1P3M4_9BACI</name>
<evidence type="ECO:0000313" key="2">
    <source>
        <dbReference type="EMBL" id="CRK84723.1"/>
    </source>
</evidence>
<evidence type="ECO:0000313" key="3">
    <source>
        <dbReference type="Proteomes" id="UP000199087"/>
    </source>
</evidence>
<dbReference type="Proteomes" id="UP000199087">
    <property type="component" value="Unassembled WGS sequence"/>
</dbReference>
<keyword evidence="3" id="KW-1185">Reference proteome</keyword>
<dbReference type="EMBL" id="CVRB01000005">
    <property type="protein sequence ID" value="CRK84723.1"/>
    <property type="molecule type" value="Genomic_DNA"/>
</dbReference>